<feature type="domain" description="Type II methyltransferase M.Eco57I C-terminal" evidence="10">
    <location>
        <begin position="310"/>
        <end position="561"/>
    </location>
</feature>
<evidence type="ECO:0000256" key="2">
    <source>
        <dbReference type="ARBA" id="ARBA00011900"/>
    </source>
</evidence>
<dbReference type="InterPro" id="IPR050953">
    <property type="entry name" value="N4_N6_ade-DNA_methylase"/>
</dbReference>
<evidence type="ECO:0000313" key="12">
    <source>
        <dbReference type="Proteomes" id="UP000244335"/>
    </source>
</evidence>
<dbReference type="GO" id="GO:0003677">
    <property type="term" value="F:DNA binding"/>
    <property type="evidence" value="ECO:0007669"/>
    <property type="project" value="InterPro"/>
</dbReference>
<dbReference type="GO" id="GO:0009007">
    <property type="term" value="F:site-specific DNA-methyltransferase (adenine-specific) activity"/>
    <property type="evidence" value="ECO:0007669"/>
    <property type="project" value="UniProtKB-EC"/>
</dbReference>
<dbReference type="SUPFAM" id="SSF53335">
    <property type="entry name" value="S-adenosyl-L-methionine-dependent methyltransferases"/>
    <property type="match status" value="1"/>
</dbReference>
<sequence length="611" mass="68173">MRATGEMFVNCGGELLKFAAVLLDRKTMNLHVETTRLEESTKLSPARDVGERRKLGAYYTPDRLSRLLAKWAIRSAEDVVLEPSFGGCGFLTAAKNVLELRGANRPASQMYGCDIDKQAFSYLETVFSKDEDLSGFVLSDFMDCAGIENWPEKFSVVLANPPYIPHHRIGRERVRDLSGRNWLVSGVGGRSSLWAYFLCQAIDMLSVGGRMAWVLPGAFLQADYARPIKDYLSRRFDRTVAIVVRDRLFLDEGTDEETVVLLAERHRATDRQGAIEVGEVKSLVELAAIIDHWQSLTWSGDISGASPASLSMTEKSLLTYEFLDRHADCMSFGEIARVKIGIVTGANDFFVLNRAQLNRAGLTEDDCDLVLSKFRAARGAALRDGDLDAYADEKGKIFLVTSKLTETPVPISEYLATFDEKRKSCISTFKKRTVWSQTCDGNIPHAFFPVMHHTGPRLVINTLGCTCTNTIHRVFFNSDISETKRMVAAISFLTSFSQISAELVGRRYGSGVLKHEPRDAEKIRLLMPATSEEHTRVVFKEIDLLLREGKNDAARIAADRFIAEACEIPKLNSESKALGIVLENMRRRRTPNRSNSFSSSQSASTDRPTFG</sequence>
<dbReference type="PRINTS" id="PR00507">
    <property type="entry name" value="N12N6MTFRASE"/>
</dbReference>
<comment type="catalytic activity">
    <reaction evidence="7">
        <text>a 2'-deoxyadenosine in DNA + S-adenosyl-L-methionine = an N(6)-methyl-2'-deoxyadenosine in DNA + S-adenosyl-L-homocysteine + H(+)</text>
        <dbReference type="Rhea" id="RHEA:15197"/>
        <dbReference type="Rhea" id="RHEA-COMP:12418"/>
        <dbReference type="Rhea" id="RHEA-COMP:12419"/>
        <dbReference type="ChEBI" id="CHEBI:15378"/>
        <dbReference type="ChEBI" id="CHEBI:57856"/>
        <dbReference type="ChEBI" id="CHEBI:59789"/>
        <dbReference type="ChEBI" id="CHEBI:90615"/>
        <dbReference type="ChEBI" id="CHEBI:90616"/>
        <dbReference type="EC" id="2.1.1.72"/>
    </reaction>
</comment>
<evidence type="ECO:0000256" key="7">
    <source>
        <dbReference type="ARBA" id="ARBA00047942"/>
    </source>
</evidence>
<dbReference type="GO" id="GO:0032259">
    <property type="term" value="P:methylation"/>
    <property type="evidence" value="ECO:0007669"/>
    <property type="project" value="UniProtKB-KW"/>
</dbReference>
<keyword evidence="6" id="KW-0680">Restriction system</keyword>
<name>A0AA92C0C8_RHIRH</name>
<dbReference type="AlphaFoldDB" id="A0AA92C0C8"/>
<evidence type="ECO:0000256" key="3">
    <source>
        <dbReference type="ARBA" id="ARBA00022603"/>
    </source>
</evidence>
<protein>
    <recommendedName>
        <fullName evidence="2">site-specific DNA-methyltransferase (adenine-specific)</fullName>
        <ecNumber evidence="2">2.1.1.72</ecNumber>
    </recommendedName>
</protein>
<proteinExistence type="inferred from homology"/>
<comment type="similarity">
    <text evidence="1">Belongs to the N(4)/N(6)-methyltransferase family.</text>
</comment>
<evidence type="ECO:0000256" key="5">
    <source>
        <dbReference type="ARBA" id="ARBA00022691"/>
    </source>
</evidence>
<dbReference type="PANTHER" id="PTHR33841">
    <property type="entry name" value="DNA METHYLTRANSFERASE YEEA-RELATED"/>
    <property type="match status" value="1"/>
</dbReference>
<keyword evidence="3" id="KW-0489">Methyltransferase</keyword>
<keyword evidence="5" id="KW-0949">S-adenosyl-L-methionine</keyword>
<evidence type="ECO:0000256" key="4">
    <source>
        <dbReference type="ARBA" id="ARBA00022679"/>
    </source>
</evidence>
<dbReference type="InterPro" id="IPR029063">
    <property type="entry name" value="SAM-dependent_MTases_sf"/>
</dbReference>
<evidence type="ECO:0000256" key="6">
    <source>
        <dbReference type="ARBA" id="ARBA00022747"/>
    </source>
</evidence>
<comment type="caution">
    <text evidence="11">The sequence shown here is derived from an EMBL/GenBank/DDBJ whole genome shotgun (WGS) entry which is preliminary data.</text>
</comment>
<evidence type="ECO:0000256" key="8">
    <source>
        <dbReference type="SAM" id="MobiDB-lite"/>
    </source>
</evidence>
<keyword evidence="4" id="KW-0808">Transferase</keyword>
<accession>A0AA92C0C8</accession>
<evidence type="ECO:0000313" key="11">
    <source>
        <dbReference type="EMBL" id="PVE50484.1"/>
    </source>
</evidence>
<reference evidence="11 12" key="1">
    <citation type="submission" date="2018-04" db="EMBL/GenBank/DDBJ databases">
        <authorList>
            <person name="Hagen T."/>
        </authorList>
    </citation>
    <scope>NUCLEOTIDE SEQUENCE [LARGE SCALE GENOMIC DNA]</scope>
    <source>
        <strain evidence="11 12">TPD7009</strain>
    </source>
</reference>
<dbReference type="Gene3D" id="3.40.50.150">
    <property type="entry name" value="Vaccinia Virus protein VP39"/>
    <property type="match status" value="1"/>
</dbReference>
<dbReference type="PANTHER" id="PTHR33841:SF5">
    <property type="entry name" value="DNA METHYLASE (MODIFICATION METHYLASE) (METHYLTRANSFERASE)-RELATED"/>
    <property type="match status" value="1"/>
</dbReference>
<dbReference type="Pfam" id="PF02384">
    <property type="entry name" value="N6_Mtase"/>
    <property type="match status" value="1"/>
</dbReference>
<dbReference type="InterPro" id="IPR002052">
    <property type="entry name" value="DNA_methylase_N6_adenine_CS"/>
</dbReference>
<feature type="region of interest" description="Disordered" evidence="8">
    <location>
        <begin position="589"/>
        <end position="611"/>
    </location>
</feature>
<dbReference type="EC" id="2.1.1.72" evidence="2"/>
<dbReference type="EMBL" id="QDFR01000011">
    <property type="protein sequence ID" value="PVE50484.1"/>
    <property type="molecule type" value="Genomic_DNA"/>
</dbReference>
<dbReference type="Proteomes" id="UP000244335">
    <property type="component" value="Unassembled WGS sequence"/>
</dbReference>
<evidence type="ECO:0000259" key="10">
    <source>
        <dbReference type="Pfam" id="PF22837"/>
    </source>
</evidence>
<feature type="domain" description="DNA methylase adenine-specific" evidence="9">
    <location>
        <begin position="53"/>
        <end position="273"/>
    </location>
</feature>
<feature type="compositionally biased region" description="Low complexity" evidence="8">
    <location>
        <begin position="592"/>
        <end position="611"/>
    </location>
</feature>
<dbReference type="PROSITE" id="PS00092">
    <property type="entry name" value="N6_MTASE"/>
    <property type="match status" value="1"/>
</dbReference>
<evidence type="ECO:0000256" key="1">
    <source>
        <dbReference type="ARBA" id="ARBA00006594"/>
    </source>
</evidence>
<dbReference type="InterPro" id="IPR003356">
    <property type="entry name" value="DNA_methylase_A-5"/>
</dbReference>
<evidence type="ECO:0000259" key="9">
    <source>
        <dbReference type="Pfam" id="PF02384"/>
    </source>
</evidence>
<gene>
    <name evidence="11" type="ORF">DC430_21690</name>
</gene>
<dbReference type="InterPro" id="IPR054520">
    <property type="entry name" value="M_Eco57I_C"/>
</dbReference>
<dbReference type="GO" id="GO:0008170">
    <property type="term" value="F:N-methyltransferase activity"/>
    <property type="evidence" value="ECO:0007669"/>
    <property type="project" value="InterPro"/>
</dbReference>
<organism evidence="11 12">
    <name type="scientific">Rhizobium rhizogenes</name>
    <name type="common">Agrobacterium rhizogenes</name>
    <dbReference type="NCBI Taxonomy" id="359"/>
    <lineage>
        <taxon>Bacteria</taxon>
        <taxon>Pseudomonadati</taxon>
        <taxon>Pseudomonadota</taxon>
        <taxon>Alphaproteobacteria</taxon>
        <taxon>Hyphomicrobiales</taxon>
        <taxon>Rhizobiaceae</taxon>
        <taxon>Rhizobium/Agrobacterium group</taxon>
        <taxon>Rhizobium</taxon>
    </lineage>
</organism>
<dbReference type="GO" id="GO:0009307">
    <property type="term" value="P:DNA restriction-modification system"/>
    <property type="evidence" value="ECO:0007669"/>
    <property type="project" value="UniProtKB-KW"/>
</dbReference>
<dbReference type="Pfam" id="PF22837">
    <property type="entry name" value="M_Eco57I_C"/>
    <property type="match status" value="1"/>
</dbReference>